<dbReference type="CDD" id="cd02947">
    <property type="entry name" value="TRX_family"/>
    <property type="match status" value="1"/>
</dbReference>
<dbReference type="Pfam" id="PF00085">
    <property type="entry name" value="Thioredoxin"/>
    <property type="match status" value="1"/>
</dbReference>
<evidence type="ECO:0000313" key="2">
    <source>
        <dbReference type="EMBL" id="EDP95552.1"/>
    </source>
</evidence>
<name>A9E0W8_9FLAO</name>
<dbReference type="OrthoDB" id="6398367at2"/>
<dbReference type="RefSeq" id="WP_007096906.1">
    <property type="nucleotide sequence ID" value="NZ_CP142125.1"/>
</dbReference>
<dbReference type="EMBL" id="ABIB01000007">
    <property type="protein sequence ID" value="EDP95552.1"/>
    <property type="molecule type" value="Genomic_DNA"/>
</dbReference>
<sequence>MKKILYLCIALTFFACKDEKKTSSSKTTETETTATTVKADTETEEEEKKLPILTGVQTRTAISKIPYDSWFGPNYSTYPVDKEVAFLVKPLLKDVKVKLFMGTWCEDSQREVPQFFRIIDVIKASEENIEIITVDEDKMTPEHLEDGFDITNVPTFIFYKDGKELNRIVESPVESLEKDMFTILSGKDYKHTYAE</sequence>
<organism evidence="2 3">
    <name type="scientific">Kordia algicida OT-1</name>
    <dbReference type="NCBI Taxonomy" id="391587"/>
    <lineage>
        <taxon>Bacteria</taxon>
        <taxon>Pseudomonadati</taxon>
        <taxon>Bacteroidota</taxon>
        <taxon>Flavobacteriia</taxon>
        <taxon>Flavobacteriales</taxon>
        <taxon>Flavobacteriaceae</taxon>
        <taxon>Kordia</taxon>
    </lineage>
</organism>
<dbReference type="InterPro" id="IPR036249">
    <property type="entry name" value="Thioredoxin-like_sf"/>
</dbReference>
<dbReference type="eggNOG" id="COG0526">
    <property type="taxonomic scope" value="Bacteria"/>
</dbReference>
<feature type="domain" description="Thioredoxin" evidence="1">
    <location>
        <begin position="99"/>
        <end position="172"/>
    </location>
</feature>
<dbReference type="HOGENOM" id="CLU_121365_0_0_10"/>
<dbReference type="PROSITE" id="PS51257">
    <property type="entry name" value="PROKAR_LIPOPROTEIN"/>
    <property type="match status" value="1"/>
</dbReference>
<dbReference type="Proteomes" id="UP000002945">
    <property type="component" value="Unassembled WGS sequence"/>
</dbReference>
<reference evidence="2 3" key="1">
    <citation type="journal article" date="2011" name="J. Bacteriol.">
        <title>Genome sequence of the algicidal bacterium Kordia algicida OT-1.</title>
        <authorList>
            <person name="Lee H.S."/>
            <person name="Kang S.G."/>
            <person name="Kwon K.K."/>
            <person name="Lee J.H."/>
            <person name="Kim S.J."/>
        </authorList>
    </citation>
    <scope>NUCLEOTIDE SEQUENCE [LARGE SCALE GENOMIC DNA]</scope>
    <source>
        <strain evidence="2 3">OT-1</strain>
    </source>
</reference>
<protein>
    <submittedName>
        <fullName evidence="2">Na(+)-translocating NADH-quinone reductase subunit F</fullName>
        <ecNumber evidence="2">1.6.5.-</ecNumber>
    </submittedName>
</protein>
<keyword evidence="3" id="KW-1185">Reference proteome</keyword>
<proteinExistence type="predicted"/>
<keyword evidence="2" id="KW-0560">Oxidoreductase</keyword>
<dbReference type="GO" id="GO:0016491">
    <property type="term" value="F:oxidoreductase activity"/>
    <property type="evidence" value="ECO:0007669"/>
    <property type="project" value="UniProtKB-KW"/>
</dbReference>
<dbReference type="AlphaFoldDB" id="A9E0W8"/>
<accession>A9E0W8</accession>
<dbReference type="SUPFAM" id="SSF52833">
    <property type="entry name" value="Thioredoxin-like"/>
    <property type="match status" value="1"/>
</dbReference>
<gene>
    <name evidence="2" type="ORF">KAOT1_21911</name>
</gene>
<evidence type="ECO:0000313" key="3">
    <source>
        <dbReference type="Proteomes" id="UP000002945"/>
    </source>
</evidence>
<dbReference type="STRING" id="391587.KAOT1_21911"/>
<dbReference type="InterPro" id="IPR013766">
    <property type="entry name" value="Thioredoxin_domain"/>
</dbReference>
<evidence type="ECO:0000259" key="1">
    <source>
        <dbReference type="Pfam" id="PF00085"/>
    </source>
</evidence>
<dbReference type="EC" id="1.6.5.-" evidence="2"/>
<dbReference type="Gene3D" id="3.40.30.10">
    <property type="entry name" value="Glutaredoxin"/>
    <property type="match status" value="1"/>
</dbReference>
<comment type="caution">
    <text evidence="2">The sequence shown here is derived from an EMBL/GenBank/DDBJ whole genome shotgun (WGS) entry which is preliminary data.</text>
</comment>